<gene>
    <name evidence="1" type="ORF">JX360_13400</name>
</gene>
<keyword evidence="1" id="KW-0378">Hydrolase</keyword>
<dbReference type="EMBL" id="JAFIRA010000039">
    <property type="protein sequence ID" value="MCJ2543885.1"/>
    <property type="molecule type" value="Genomic_DNA"/>
</dbReference>
<dbReference type="InterPro" id="IPR012296">
    <property type="entry name" value="Nuclease_put_TT1808"/>
</dbReference>
<evidence type="ECO:0000313" key="1">
    <source>
        <dbReference type="EMBL" id="MCJ2543885.1"/>
    </source>
</evidence>
<name>A0ABT0CDN4_THEVL</name>
<dbReference type="Gene3D" id="3.90.1570.10">
    <property type="entry name" value="tt1808, chain A"/>
    <property type="match status" value="1"/>
</dbReference>
<reference evidence="1" key="1">
    <citation type="submission" date="2021-02" db="EMBL/GenBank/DDBJ databases">
        <title>The CRISPR/cas machinery reduction and long-range gene transfer in the hot spring cyanobacterium Synechococcus.</title>
        <authorList>
            <person name="Dvorak P."/>
            <person name="Jahodarova E."/>
            <person name="Hasler P."/>
            <person name="Poulickova A."/>
        </authorList>
    </citation>
    <scope>NUCLEOTIDE SEQUENCE</scope>
    <source>
        <strain evidence="1">Rupite</strain>
    </source>
</reference>
<sequence>MVDWQQQQVEVYQRQQEQLALLKTCLGEDKLSSPLLPGFECPISRLWMPPLL</sequence>
<keyword evidence="1" id="KW-0255">Endonuclease</keyword>
<evidence type="ECO:0000313" key="2">
    <source>
        <dbReference type="Proteomes" id="UP000830835"/>
    </source>
</evidence>
<comment type="caution">
    <text evidence="1">The sequence shown here is derived from an EMBL/GenBank/DDBJ whole genome shotgun (WGS) entry which is preliminary data.</text>
</comment>
<keyword evidence="1" id="KW-0540">Nuclease</keyword>
<dbReference type="GO" id="GO:0004519">
    <property type="term" value="F:endonuclease activity"/>
    <property type="evidence" value="ECO:0007669"/>
    <property type="project" value="UniProtKB-KW"/>
</dbReference>
<dbReference type="Proteomes" id="UP000830835">
    <property type="component" value="Unassembled WGS sequence"/>
</dbReference>
<keyword evidence="2" id="KW-1185">Reference proteome</keyword>
<accession>A0ABT0CDN4</accession>
<organism evidence="1 2">
    <name type="scientific">Thermostichus vulcanus str. 'Rupite'</name>
    <dbReference type="NCBI Taxonomy" id="2813851"/>
    <lineage>
        <taxon>Bacteria</taxon>
        <taxon>Bacillati</taxon>
        <taxon>Cyanobacteriota</taxon>
        <taxon>Cyanophyceae</taxon>
        <taxon>Thermostichales</taxon>
        <taxon>Thermostichaceae</taxon>
        <taxon>Thermostichus</taxon>
    </lineage>
</organism>
<proteinExistence type="predicted"/>
<protein>
    <submittedName>
        <fullName evidence="1">Uma2 family endonuclease</fullName>
    </submittedName>
</protein>